<dbReference type="AlphaFoldDB" id="A0A078MFG0"/>
<gene>
    <name evidence="4" type="ORF">BN1049_02425</name>
</gene>
<dbReference type="EMBL" id="LK391969">
    <property type="protein sequence ID" value="CEF27473.1"/>
    <property type="molecule type" value="Genomic_DNA"/>
</dbReference>
<dbReference type="Gene3D" id="1.20.120.160">
    <property type="entry name" value="HPT domain"/>
    <property type="match status" value="1"/>
</dbReference>
<name>A0A078MFG0_9PSED</name>
<dbReference type="GO" id="GO:0004672">
    <property type="term" value="F:protein kinase activity"/>
    <property type="evidence" value="ECO:0007669"/>
    <property type="project" value="UniProtKB-ARBA"/>
</dbReference>
<dbReference type="EMBL" id="LM997413">
    <property type="protein sequence ID" value="CEA06048.1"/>
    <property type="molecule type" value="Genomic_DNA"/>
</dbReference>
<dbReference type="RefSeq" id="WP_044500226.1">
    <property type="nucleotide sequence ID" value="NZ_LK391969.1"/>
</dbReference>
<dbReference type="CDD" id="cd00088">
    <property type="entry name" value="HPT"/>
    <property type="match status" value="1"/>
</dbReference>
<feature type="domain" description="HPt" evidence="3">
    <location>
        <begin position="20"/>
        <end position="114"/>
    </location>
</feature>
<dbReference type="GO" id="GO:0000160">
    <property type="term" value="P:phosphorelay signal transduction system"/>
    <property type="evidence" value="ECO:0007669"/>
    <property type="project" value="UniProtKB-KW"/>
</dbReference>
<reference evidence="4" key="1">
    <citation type="submission" date="2014-07" db="EMBL/GenBank/DDBJ databases">
        <authorList>
            <person name="Urmite Genomes Urmite Genomes"/>
        </authorList>
    </citation>
    <scope>NUCLEOTIDE SEQUENCE</scope>
    <source>
        <strain evidence="4">12M76_air</strain>
    </source>
</reference>
<dbReference type="SUPFAM" id="SSF47226">
    <property type="entry name" value="Histidine-containing phosphotransfer domain, HPT domain"/>
    <property type="match status" value="1"/>
</dbReference>
<dbReference type="SMART" id="SM00073">
    <property type="entry name" value="HPT"/>
    <property type="match status" value="1"/>
</dbReference>
<proteinExistence type="predicted"/>
<dbReference type="InterPro" id="IPR008207">
    <property type="entry name" value="Sig_transdc_His_kin_Hpt_dom"/>
</dbReference>
<dbReference type="InterPro" id="IPR036641">
    <property type="entry name" value="HPT_dom_sf"/>
</dbReference>
<protein>
    <submittedName>
        <fullName evidence="4">Hpt domain-containing protein</fullName>
    </submittedName>
</protein>
<dbReference type="PATRIC" id="fig|1461581.3.peg.2389"/>
<evidence type="ECO:0000259" key="3">
    <source>
        <dbReference type="PROSITE" id="PS50894"/>
    </source>
</evidence>
<feature type="modified residue" description="Phosphohistidine" evidence="2">
    <location>
        <position position="59"/>
    </location>
</feature>
<keyword evidence="1" id="KW-0902">Two-component regulatory system</keyword>
<organism evidence="4">
    <name type="scientific">Pseudomonas saudimassiliensis</name>
    <dbReference type="NCBI Taxonomy" id="1461581"/>
    <lineage>
        <taxon>Bacteria</taxon>
        <taxon>Pseudomonadati</taxon>
        <taxon>Pseudomonadota</taxon>
        <taxon>Gammaproteobacteria</taxon>
        <taxon>Pseudomonadales</taxon>
        <taxon>Pseudomonadaceae</taxon>
        <taxon>Pseudomonas</taxon>
    </lineage>
</organism>
<evidence type="ECO:0000256" key="2">
    <source>
        <dbReference type="PROSITE-ProRule" id="PRU00110"/>
    </source>
</evidence>
<accession>A0A078MFG0</accession>
<sequence length="114" mass="12885">MPERLSDLDPDVQTMLRELMQDDYNSLLQTFLQDTDRRLCQLHESLDRNNWEGFRQAAHSFKGSCGNMGALALTKACQQAEEAASLADAEAATQVCDLIDRLCLRLRPQLTCTH</sequence>
<dbReference type="PROSITE" id="PS50894">
    <property type="entry name" value="HPT"/>
    <property type="match status" value="1"/>
</dbReference>
<dbReference type="Pfam" id="PF01627">
    <property type="entry name" value="Hpt"/>
    <property type="match status" value="1"/>
</dbReference>
<keyword evidence="2" id="KW-0597">Phosphoprotein</keyword>
<dbReference type="OrthoDB" id="9131849at2"/>
<evidence type="ECO:0000313" key="4">
    <source>
        <dbReference type="EMBL" id="CEA06048.1"/>
    </source>
</evidence>
<evidence type="ECO:0000256" key="1">
    <source>
        <dbReference type="ARBA" id="ARBA00023012"/>
    </source>
</evidence>